<dbReference type="KEGG" id="rsin:B6N60_01857"/>
<evidence type="ECO:0000313" key="2">
    <source>
        <dbReference type="EMBL" id="QXE23168.1"/>
    </source>
</evidence>
<gene>
    <name evidence="2" type="ORF">B6N60_01857</name>
</gene>
<dbReference type="AlphaFoldDB" id="A0A975T828"/>
<evidence type="ECO:0000313" key="3">
    <source>
        <dbReference type="Proteomes" id="UP000683511"/>
    </source>
</evidence>
<feature type="region of interest" description="Disordered" evidence="1">
    <location>
        <begin position="132"/>
        <end position="153"/>
    </location>
</feature>
<dbReference type="EMBL" id="CP021056">
    <property type="protein sequence ID" value="QXE23168.1"/>
    <property type="molecule type" value="Genomic_DNA"/>
</dbReference>
<organism evidence="2 3">
    <name type="scientific">Richelia sinica FACHB-800</name>
    <dbReference type="NCBI Taxonomy" id="1357546"/>
    <lineage>
        <taxon>Bacteria</taxon>
        <taxon>Bacillati</taxon>
        <taxon>Cyanobacteriota</taxon>
        <taxon>Cyanophyceae</taxon>
        <taxon>Nostocales</taxon>
        <taxon>Nostocaceae</taxon>
        <taxon>Richelia</taxon>
    </lineage>
</organism>
<dbReference type="PROSITE" id="PS51257">
    <property type="entry name" value="PROKAR_LIPOPROTEIN"/>
    <property type="match status" value="1"/>
</dbReference>
<dbReference type="Proteomes" id="UP000683511">
    <property type="component" value="Chromosome"/>
</dbReference>
<feature type="region of interest" description="Disordered" evidence="1">
    <location>
        <begin position="38"/>
        <end position="75"/>
    </location>
</feature>
<dbReference type="SUPFAM" id="SSF58113">
    <property type="entry name" value="Apolipoprotein A-I"/>
    <property type="match status" value="1"/>
</dbReference>
<evidence type="ECO:0000256" key="1">
    <source>
        <dbReference type="SAM" id="MobiDB-lite"/>
    </source>
</evidence>
<sequence>MQRFKNWLNNLQPLKILGIFLAGIFLFLAQACNRPGIAAQPPQPASQPPNVERYDPTKDYPISRPAGGMNNFSDVDPRANRLEKYSDARAKALVENSRRNIEQKGVDSPEQYVRNYQRGTPFDERVKNLGEDVSSSAEEVREGLTRGTKRGVENLQENLGGAAKDVTKNVQRGAEDVRKNVQRSIEDTGEAVNRTLREAD</sequence>
<name>A0A975T828_9NOST</name>
<protein>
    <submittedName>
        <fullName evidence="2">Uncharacterized protein</fullName>
    </submittedName>
</protein>
<dbReference type="Gene3D" id="1.20.120.20">
    <property type="entry name" value="Apolipoprotein"/>
    <property type="match status" value="1"/>
</dbReference>
<keyword evidence="3" id="KW-1185">Reference proteome</keyword>
<proteinExistence type="predicted"/>
<dbReference type="RefSeq" id="WP_190603734.1">
    <property type="nucleotide sequence ID" value="NZ_CP021056.1"/>
</dbReference>
<reference evidence="2" key="1">
    <citation type="submission" date="2017-04" db="EMBL/GenBank/DDBJ databases">
        <title>Genome deletions in a multicellular cyanobacterial endosymbiont for morphological adaptation in marine diatoms.</title>
        <authorList>
            <person name="Wang Y."/>
            <person name="Gao H."/>
            <person name="Li R."/>
            <person name="Xu X."/>
        </authorList>
    </citation>
    <scope>NUCLEOTIDE SEQUENCE</scope>
    <source>
        <strain evidence="2">FACHB 800</strain>
    </source>
</reference>
<accession>A0A975T828</accession>